<dbReference type="EMBL" id="JBDJPC010000007">
    <property type="protein sequence ID" value="KAL1494579.1"/>
    <property type="molecule type" value="Genomic_DNA"/>
</dbReference>
<protein>
    <recommendedName>
        <fullName evidence="9">Synembryn-A</fullName>
    </recommendedName>
</protein>
<dbReference type="InterPro" id="IPR008376">
    <property type="entry name" value="Chaperone_Ric-8_A/B"/>
</dbReference>
<accession>A0ABD1EIQ0</accession>
<sequence length="605" mass="69098">MSGKLYNKVLLIMSTYYRILLKFFSKFASHIKLQYIKIFSEMSKIGEINFQLQQYKPDPTVPTKTNIENIIIGIENKQKPLYEQALINFLVKEYQCFDIEELKDGDKRQVLWNSLLKLTKNTNDNDLLALIFTVFRVIARDQASINTLVTPEWLNVIMSHTGLNDKTFDYTDDKLCKIEEGLKVIWNVLFNSIELIESSIENGFLTKTLDRIRLYDQVHVPDVIKFFDTKFIFYMSARSIAVRKQVESSCGISLFITELSVILKEASESASQSPTLPAILNDQKADIACEALKALFNLTLNVSLKDENECQYKDLIEILRNYLLASTVTLEKTWQLRNHIINLLMNIPAMYYAGLLTLIDDATPVPKSLRFENNNMIVIFEILMFLEAKFQDKNSIKEQLEVFSPILTVLLKAASTHRSMRKFLRSHILPPLKEMEKRPEETDTLRGYLCKLLTSPITQISNLVAELLFVLCKCNTTRMIKYTGFGNAAGLLAQRGLLGGEKDADEANFSSDSGGSETEEYSEQKHLVNPVLGCVEKPHPNPLEGMTDEQKEYEVMKLVEHIDNLSRSGIIKPCRVGPDGKPVPIEHVLQLQESLKDQHLNDDDD</sequence>
<keyword evidence="3" id="KW-0963">Cytoplasm</keyword>
<keyword evidence="8" id="KW-1185">Reference proteome</keyword>
<reference evidence="7 8" key="1">
    <citation type="submission" date="2024-05" db="EMBL/GenBank/DDBJ databases">
        <title>Genetic variation in Jamaican populations of the coffee berry borer (Hypothenemus hampei).</title>
        <authorList>
            <person name="Errbii M."/>
            <person name="Myrie A."/>
        </authorList>
    </citation>
    <scope>NUCLEOTIDE SEQUENCE [LARGE SCALE GENOMIC DNA]</scope>
    <source>
        <strain evidence="7">JA-Hopewell-2020-01-JO</strain>
        <tissue evidence="7">Whole body</tissue>
    </source>
</reference>
<evidence type="ECO:0000313" key="8">
    <source>
        <dbReference type="Proteomes" id="UP001566132"/>
    </source>
</evidence>
<gene>
    <name evidence="7" type="ORF">ABEB36_010154</name>
</gene>
<evidence type="ECO:0000256" key="6">
    <source>
        <dbReference type="SAM" id="MobiDB-lite"/>
    </source>
</evidence>
<proteinExistence type="inferred from homology"/>
<dbReference type="PANTHER" id="PTHR12425">
    <property type="entry name" value="SYNEMBRYN"/>
    <property type="match status" value="1"/>
</dbReference>
<evidence type="ECO:0000256" key="2">
    <source>
        <dbReference type="ARBA" id="ARBA00009049"/>
    </source>
</evidence>
<dbReference type="Pfam" id="PF10165">
    <property type="entry name" value="Ric8"/>
    <property type="match status" value="1"/>
</dbReference>
<evidence type="ECO:0000313" key="7">
    <source>
        <dbReference type="EMBL" id="KAL1494579.1"/>
    </source>
</evidence>
<dbReference type="PANTHER" id="PTHR12425:SF5">
    <property type="entry name" value="SYNEMBRYN"/>
    <property type="match status" value="1"/>
</dbReference>
<evidence type="ECO:0000256" key="3">
    <source>
        <dbReference type="ARBA" id="ARBA00022490"/>
    </source>
</evidence>
<evidence type="ECO:0000256" key="5">
    <source>
        <dbReference type="ARBA" id="ARBA00023186"/>
    </source>
</evidence>
<evidence type="ECO:0000256" key="1">
    <source>
        <dbReference type="ARBA" id="ARBA00004544"/>
    </source>
</evidence>
<feature type="region of interest" description="Disordered" evidence="6">
    <location>
        <begin position="503"/>
        <end position="523"/>
    </location>
</feature>
<dbReference type="PRINTS" id="PR01802">
    <property type="entry name" value="SYNEMBRYN"/>
</dbReference>
<dbReference type="SUPFAM" id="SSF48371">
    <property type="entry name" value="ARM repeat"/>
    <property type="match status" value="1"/>
</dbReference>
<evidence type="ECO:0008006" key="9">
    <source>
        <dbReference type="Google" id="ProtNLM"/>
    </source>
</evidence>
<dbReference type="GO" id="GO:0005085">
    <property type="term" value="F:guanyl-nucleotide exchange factor activity"/>
    <property type="evidence" value="ECO:0007669"/>
    <property type="project" value="UniProtKB-KW"/>
</dbReference>
<organism evidence="7 8">
    <name type="scientific">Hypothenemus hampei</name>
    <name type="common">Coffee berry borer</name>
    <dbReference type="NCBI Taxonomy" id="57062"/>
    <lineage>
        <taxon>Eukaryota</taxon>
        <taxon>Metazoa</taxon>
        <taxon>Ecdysozoa</taxon>
        <taxon>Arthropoda</taxon>
        <taxon>Hexapoda</taxon>
        <taxon>Insecta</taxon>
        <taxon>Pterygota</taxon>
        <taxon>Neoptera</taxon>
        <taxon>Endopterygota</taxon>
        <taxon>Coleoptera</taxon>
        <taxon>Polyphaga</taxon>
        <taxon>Cucujiformia</taxon>
        <taxon>Curculionidae</taxon>
        <taxon>Scolytinae</taxon>
        <taxon>Hypothenemus</taxon>
    </lineage>
</organism>
<comment type="subcellular location">
    <subcellularLocation>
        <location evidence="1">Cytoplasm</location>
        <location evidence="1">Cell cortex</location>
    </subcellularLocation>
</comment>
<dbReference type="InterPro" id="IPR019318">
    <property type="entry name" value="Gua_nucleotide_exch_fac_Ric8"/>
</dbReference>
<keyword evidence="4" id="KW-0344">Guanine-nucleotide releasing factor</keyword>
<dbReference type="Proteomes" id="UP001566132">
    <property type="component" value="Unassembled WGS sequence"/>
</dbReference>
<keyword evidence="5" id="KW-0143">Chaperone</keyword>
<comment type="similarity">
    <text evidence="2">Belongs to the synembryn family.</text>
</comment>
<dbReference type="AlphaFoldDB" id="A0ABD1EIQ0"/>
<dbReference type="InterPro" id="IPR016024">
    <property type="entry name" value="ARM-type_fold"/>
</dbReference>
<dbReference type="GO" id="GO:0005938">
    <property type="term" value="C:cell cortex"/>
    <property type="evidence" value="ECO:0007669"/>
    <property type="project" value="UniProtKB-SubCell"/>
</dbReference>
<comment type="caution">
    <text evidence="7">The sequence shown here is derived from an EMBL/GenBank/DDBJ whole genome shotgun (WGS) entry which is preliminary data.</text>
</comment>
<name>A0ABD1EIQ0_HYPHA</name>
<evidence type="ECO:0000256" key="4">
    <source>
        <dbReference type="ARBA" id="ARBA00022658"/>
    </source>
</evidence>